<dbReference type="GO" id="GO:0005739">
    <property type="term" value="C:mitochondrion"/>
    <property type="evidence" value="ECO:0007669"/>
    <property type="project" value="TreeGrafter"/>
</dbReference>
<evidence type="ECO:0000313" key="9">
    <source>
        <dbReference type="EMBL" id="KAK4539848.1"/>
    </source>
</evidence>
<protein>
    <recommendedName>
        <fullName evidence="2">2-dehydropantoate 2-reductase</fullName>
        <ecNumber evidence="2">1.1.1.169</ecNumber>
    </recommendedName>
    <alternativeName>
        <fullName evidence="5">Ketopantoate reductase</fullName>
    </alternativeName>
</protein>
<dbReference type="Pfam" id="PF02558">
    <property type="entry name" value="ApbA"/>
    <property type="match status" value="1"/>
</dbReference>
<dbReference type="InterPro" id="IPR013752">
    <property type="entry name" value="KPA_reductase"/>
</dbReference>
<feature type="region of interest" description="Disordered" evidence="6">
    <location>
        <begin position="1"/>
        <end position="37"/>
    </location>
</feature>
<accession>A0AAV9J516</accession>
<dbReference type="AlphaFoldDB" id="A0AAV9J516"/>
<evidence type="ECO:0000256" key="3">
    <source>
        <dbReference type="ARBA" id="ARBA00022857"/>
    </source>
</evidence>
<organism evidence="9 10">
    <name type="scientific">Oleoguttula mirabilis</name>
    <dbReference type="NCBI Taxonomy" id="1507867"/>
    <lineage>
        <taxon>Eukaryota</taxon>
        <taxon>Fungi</taxon>
        <taxon>Dikarya</taxon>
        <taxon>Ascomycota</taxon>
        <taxon>Pezizomycotina</taxon>
        <taxon>Dothideomycetes</taxon>
        <taxon>Dothideomycetidae</taxon>
        <taxon>Mycosphaerellales</taxon>
        <taxon>Teratosphaeriaceae</taxon>
        <taxon>Oleoguttula</taxon>
    </lineage>
</organism>
<gene>
    <name evidence="9" type="ORF">LTR36_010309</name>
</gene>
<feature type="region of interest" description="Disordered" evidence="6">
    <location>
        <begin position="160"/>
        <end position="196"/>
    </location>
</feature>
<dbReference type="EMBL" id="JAVFHQ010000081">
    <property type="protein sequence ID" value="KAK4539848.1"/>
    <property type="molecule type" value="Genomic_DNA"/>
</dbReference>
<dbReference type="NCBIfam" id="TIGR00745">
    <property type="entry name" value="apbA_panE"/>
    <property type="match status" value="1"/>
</dbReference>
<dbReference type="Gene3D" id="3.40.50.720">
    <property type="entry name" value="NAD(P)-binding Rossmann-like Domain"/>
    <property type="match status" value="1"/>
</dbReference>
<dbReference type="InterPro" id="IPR013328">
    <property type="entry name" value="6PGD_dom2"/>
</dbReference>
<evidence type="ECO:0000256" key="5">
    <source>
        <dbReference type="ARBA" id="ARBA00032024"/>
    </source>
</evidence>
<dbReference type="SUPFAM" id="SSF51735">
    <property type="entry name" value="NAD(P)-binding Rossmann-fold domains"/>
    <property type="match status" value="1"/>
</dbReference>
<proteinExistence type="inferred from homology"/>
<feature type="compositionally biased region" description="Polar residues" evidence="6">
    <location>
        <begin position="26"/>
        <end position="37"/>
    </location>
</feature>
<sequence length="502" mass="55272">MEARESSAQGGDEMASRDDAELPDGSQDNSSFETAGLQRSLSAIDRQYAAQPEQPRRIHILGTGSIGKLVAHSLRGIANPPPISLIFHRYRLLEAWEQSKKQITIQDDDFDVSRGGYDVELMSEVRRQHGVELENGQPSVYDFPDEVRPHEAAKLLAQQRKENAALQQQQLESGEQDTQFPPSRDERKRRPGKGDYAISHEPIHNLIVTTKAAYTVPALSAIKHRLGPTSTVCFLQNGMGVIDDVNKHLFPHEADRPNYVQGILTHGVNVPPELAERDPFFAVHAGHGTIALGLLPRSGIKQTTITGQDGAADTHHVQTELWAPSARYLLRTLTRTPVLCAVGFTPTELLQQQLEKLAVNSVLNPLTALLDARNGALLHNFALTRTMRLLLAETSLVIRSLPELAYLPNVPTRFSAARLETLVISVAHKTQDNVSSMLADVRAGRRTEIEYINGYIVRRGEEVGVKCVVNYGIMQTVVGKCMVTQREGQDAVPMVGVAGLNV</sequence>
<reference evidence="9 10" key="1">
    <citation type="submission" date="2021-11" db="EMBL/GenBank/DDBJ databases">
        <title>Black yeast isolated from Biological Soil Crust.</title>
        <authorList>
            <person name="Kurbessoian T."/>
        </authorList>
    </citation>
    <scope>NUCLEOTIDE SEQUENCE [LARGE SCALE GENOMIC DNA]</scope>
    <source>
        <strain evidence="9 10">CCFEE 5522</strain>
    </source>
</reference>
<keyword evidence="10" id="KW-1185">Reference proteome</keyword>
<dbReference type="GO" id="GO:0015940">
    <property type="term" value="P:pantothenate biosynthetic process"/>
    <property type="evidence" value="ECO:0007669"/>
    <property type="project" value="InterPro"/>
</dbReference>
<evidence type="ECO:0000259" key="7">
    <source>
        <dbReference type="Pfam" id="PF02558"/>
    </source>
</evidence>
<evidence type="ECO:0000313" key="10">
    <source>
        <dbReference type="Proteomes" id="UP001324427"/>
    </source>
</evidence>
<feature type="domain" description="Ketopantoate reductase N-terminal" evidence="7">
    <location>
        <begin position="156"/>
        <end position="295"/>
    </location>
</feature>
<dbReference type="Proteomes" id="UP001324427">
    <property type="component" value="Unassembled WGS sequence"/>
</dbReference>
<comment type="caution">
    <text evidence="9">The sequence shown here is derived from an EMBL/GenBank/DDBJ whole genome shotgun (WGS) entry which is preliminary data.</text>
</comment>
<dbReference type="Pfam" id="PF08546">
    <property type="entry name" value="ApbA_C"/>
    <property type="match status" value="1"/>
</dbReference>
<dbReference type="InterPro" id="IPR050838">
    <property type="entry name" value="Ketopantoate_reductase"/>
</dbReference>
<dbReference type="Gene3D" id="1.10.1040.10">
    <property type="entry name" value="N-(1-d-carboxylethyl)-l-norvaline Dehydrogenase, domain 2"/>
    <property type="match status" value="1"/>
</dbReference>
<name>A0AAV9J516_9PEZI</name>
<evidence type="ECO:0000256" key="1">
    <source>
        <dbReference type="ARBA" id="ARBA00007870"/>
    </source>
</evidence>
<dbReference type="SUPFAM" id="SSF48179">
    <property type="entry name" value="6-phosphogluconate dehydrogenase C-terminal domain-like"/>
    <property type="match status" value="1"/>
</dbReference>
<feature type="domain" description="Ketopantoate reductase C-terminal" evidence="8">
    <location>
        <begin position="349"/>
        <end position="477"/>
    </location>
</feature>
<keyword evidence="4" id="KW-0560">Oxidoreductase</keyword>
<evidence type="ECO:0000256" key="4">
    <source>
        <dbReference type="ARBA" id="ARBA00023002"/>
    </source>
</evidence>
<dbReference type="InterPro" id="IPR013332">
    <property type="entry name" value="KPR_N"/>
</dbReference>
<evidence type="ECO:0000259" key="8">
    <source>
        <dbReference type="Pfam" id="PF08546"/>
    </source>
</evidence>
<dbReference type="EC" id="1.1.1.169" evidence="2"/>
<keyword evidence="3" id="KW-0521">NADP</keyword>
<evidence type="ECO:0000256" key="2">
    <source>
        <dbReference type="ARBA" id="ARBA00013014"/>
    </source>
</evidence>
<dbReference type="PANTHER" id="PTHR43765">
    <property type="entry name" value="2-DEHYDROPANTOATE 2-REDUCTASE-RELATED"/>
    <property type="match status" value="1"/>
</dbReference>
<dbReference type="InterPro" id="IPR003710">
    <property type="entry name" value="ApbA"/>
</dbReference>
<feature type="compositionally biased region" description="Polar residues" evidence="6">
    <location>
        <begin position="165"/>
        <end position="181"/>
    </location>
</feature>
<dbReference type="PANTHER" id="PTHR43765:SF2">
    <property type="entry name" value="2-DEHYDROPANTOATE 2-REDUCTASE"/>
    <property type="match status" value="1"/>
</dbReference>
<dbReference type="GO" id="GO:0008677">
    <property type="term" value="F:2-dehydropantoate 2-reductase activity"/>
    <property type="evidence" value="ECO:0007669"/>
    <property type="project" value="UniProtKB-EC"/>
</dbReference>
<dbReference type="InterPro" id="IPR008927">
    <property type="entry name" value="6-PGluconate_DH-like_C_sf"/>
</dbReference>
<dbReference type="InterPro" id="IPR036291">
    <property type="entry name" value="NAD(P)-bd_dom_sf"/>
</dbReference>
<dbReference type="GO" id="GO:0050661">
    <property type="term" value="F:NADP binding"/>
    <property type="evidence" value="ECO:0007669"/>
    <property type="project" value="TreeGrafter"/>
</dbReference>
<comment type="similarity">
    <text evidence="1">Belongs to the ketopantoate reductase family.</text>
</comment>
<evidence type="ECO:0000256" key="6">
    <source>
        <dbReference type="SAM" id="MobiDB-lite"/>
    </source>
</evidence>